<evidence type="ECO:0000313" key="2">
    <source>
        <dbReference type="Proteomes" id="UP000709351"/>
    </source>
</evidence>
<dbReference type="InterPro" id="IPR029062">
    <property type="entry name" value="Class_I_gatase-like"/>
</dbReference>
<proteinExistence type="predicted"/>
<dbReference type="PANTHER" id="PTHR43235">
    <property type="entry name" value="GLUTAMINE AMIDOTRANSFERASE PB2B2.05-RELATED"/>
    <property type="match status" value="1"/>
</dbReference>
<dbReference type="InterPro" id="IPR044668">
    <property type="entry name" value="PuuD-like"/>
</dbReference>
<evidence type="ECO:0000313" key="1">
    <source>
        <dbReference type="EMBL" id="MBF1283114.1"/>
    </source>
</evidence>
<dbReference type="PANTHER" id="PTHR43235:SF1">
    <property type="entry name" value="GLUTAMINE AMIDOTRANSFERASE PB2B2.05-RELATED"/>
    <property type="match status" value="1"/>
</dbReference>
<dbReference type="Pfam" id="PF07722">
    <property type="entry name" value="Peptidase_C26"/>
    <property type="match status" value="1"/>
</dbReference>
<dbReference type="Proteomes" id="UP000709351">
    <property type="component" value="Unassembled WGS sequence"/>
</dbReference>
<protein>
    <submittedName>
        <fullName evidence="1">Gamma-glutamyl-gamma-aminobutyrate hydrolase family protein</fullName>
    </submittedName>
</protein>
<dbReference type="AlphaFoldDB" id="A0A930DMD9"/>
<dbReference type="GO" id="GO:0005829">
    <property type="term" value="C:cytosol"/>
    <property type="evidence" value="ECO:0007669"/>
    <property type="project" value="TreeGrafter"/>
</dbReference>
<dbReference type="CDD" id="cd01745">
    <property type="entry name" value="GATase1_2"/>
    <property type="match status" value="1"/>
</dbReference>
<dbReference type="GO" id="GO:0006598">
    <property type="term" value="P:polyamine catabolic process"/>
    <property type="evidence" value="ECO:0007669"/>
    <property type="project" value="TreeGrafter"/>
</dbReference>
<dbReference type="EMBL" id="JABZRD010000038">
    <property type="protein sequence ID" value="MBF1283114.1"/>
    <property type="molecule type" value="Genomic_DNA"/>
</dbReference>
<dbReference type="InterPro" id="IPR011697">
    <property type="entry name" value="Peptidase_C26"/>
</dbReference>
<gene>
    <name evidence="1" type="ORF">HXM93_01070</name>
</gene>
<reference evidence="1" key="1">
    <citation type="submission" date="2020-04" db="EMBL/GenBank/DDBJ databases">
        <title>Deep metagenomics examines the oral microbiome during advanced dental caries in children, revealing novel taxa and co-occurrences with host molecules.</title>
        <authorList>
            <person name="Baker J.L."/>
            <person name="Morton J.T."/>
            <person name="Dinis M."/>
            <person name="Alvarez R."/>
            <person name="Tran N.C."/>
            <person name="Knight R."/>
            <person name="Edlund A."/>
        </authorList>
    </citation>
    <scope>NUCLEOTIDE SEQUENCE</scope>
    <source>
        <strain evidence="1">JCVI_24_bin.2</strain>
    </source>
</reference>
<name>A0A930DMD9_9FIRM</name>
<keyword evidence="1" id="KW-0378">Hydrolase</keyword>
<comment type="caution">
    <text evidence="1">The sequence shown here is derived from an EMBL/GenBank/DDBJ whole genome shotgun (WGS) entry which is preliminary data.</text>
</comment>
<dbReference type="GO" id="GO:0033969">
    <property type="term" value="F:gamma-glutamyl-gamma-aminobutyrate hydrolase activity"/>
    <property type="evidence" value="ECO:0007669"/>
    <property type="project" value="TreeGrafter"/>
</dbReference>
<dbReference type="FunFam" id="3.40.50.880:FF:000030">
    <property type="entry name" value="Gamma-glutamyl-gamma-aminobutyrate hydrolase PuuD"/>
    <property type="match status" value="1"/>
</dbReference>
<dbReference type="Gene3D" id="3.40.50.880">
    <property type="match status" value="1"/>
</dbReference>
<sequence>MKKPVIGISTSVLVDQESGFPGYERIYVNKDYVSSVISAGAVPLMIPMDDTEDNLRQTLELVDGVIFSGGHDIAPIRYQEEPHQKLQEICPERDEFDFLLYRLAKEKKLPILGICRGFQLMNVSEGGKLYQDLSLKDTESFKHSQGHGPSIPTHTAKVEAGSKFHDILGKEEIRVNSFHHQAVKSVSENVVISGRALDGVVEAIELKDYPFGVGVQFHPEMLQEKEEDMKKIFVALVSAAREYQGKK</sequence>
<dbReference type="PROSITE" id="PS51273">
    <property type="entry name" value="GATASE_TYPE_1"/>
    <property type="match status" value="1"/>
</dbReference>
<organism evidence="1 2">
    <name type="scientific">Oribacterium parvum</name>
    <dbReference type="NCBI Taxonomy" id="1501329"/>
    <lineage>
        <taxon>Bacteria</taxon>
        <taxon>Bacillati</taxon>
        <taxon>Bacillota</taxon>
        <taxon>Clostridia</taxon>
        <taxon>Lachnospirales</taxon>
        <taxon>Lachnospiraceae</taxon>
        <taxon>Oribacterium</taxon>
    </lineage>
</organism>
<accession>A0A930DMD9</accession>
<dbReference type="SUPFAM" id="SSF52317">
    <property type="entry name" value="Class I glutamine amidotransferase-like"/>
    <property type="match status" value="1"/>
</dbReference>